<evidence type="ECO:0000256" key="1">
    <source>
        <dbReference type="SAM" id="MobiDB-lite"/>
    </source>
</evidence>
<feature type="compositionally biased region" description="Low complexity" evidence="1">
    <location>
        <begin position="484"/>
        <end position="501"/>
    </location>
</feature>
<keyword evidence="2" id="KW-0812">Transmembrane</keyword>
<feature type="transmembrane region" description="Helical" evidence="2">
    <location>
        <begin position="922"/>
        <end position="943"/>
    </location>
</feature>
<evidence type="ECO:0000313" key="4">
    <source>
        <dbReference type="Proteomes" id="UP001551329"/>
    </source>
</evidence>
<feature type="region of interest" description="Disordered" evidence="1">
    <location>
        <begin position="294"/>
        <end position="665"/>
    </location>
</feature>
<feature type="compositionally biased region" description="Basic and acidic residues" evidence="1">
    <location>
        <begin position="644"/>
        <end position="653"/>
    </location>
</feature>
<organism evidence="3 4">
    <name type="scientific">Streptomyces narbonensis</name>
    <dbReference type="NCBI Taxonomy" id="67333"/>
    <lineage>
        <taxon>Bacteria</taxon>
        <taxon>Bacillati</taxon>
        <taxon>Actinomycetota</taxon>
        <taxon>Actinomycetes</taxon>
        <taxon>Kitasatosporales</taxon>
        <taxon>Streptomycetaceae</taxon>
        <taxon>Streptomyces</taxon>
    </lineage>
</organism>
<dbReference type="EMBL" id="JBEZAE010000022">
    <property type="protein sequence ID" value="MEU7073967.1"/>
    <property type="molecule type" value="Genomic_DNA"/>
</dbReference>
<feature type="compositionally biased region" description="Pro residues" evidence="1">
    <location>
        <begin position="622"/>
        <end position="636"/>
    </location>
</feature>
<feature type="compositionally biased region" description="Basic and acidic residues" evidence="1">
    <location>
        <begin position="410"/>
        <end position="431"/>
    </location>
</feature>
<protein>
    <submittedName>
        <fullName evidence="3">Uncharacterized protein</fullName>
    </submittedName>
</protein>
<feature type="compositionally biased region" description="Acidic residues" evidence="1">
    <location>
        <begin position="361"/>
        <end position="373"/>
    </location>
</feature>
<feature type="compositionally biased region" description="Basic and acidic residues" evidence="1">
    <location>
        <begin position="379"/>
        <end position="391"/>
    </location>
</feature>
<feature type="compositionally biased region" description="Basic and acidic residues" evidence="1">
    <location>
        <begin position="322"/>
        <end position="332"/>
    </location>
</feature>
<keyword evidence="2" id="KW-1133">Transmembrane helix</keyword>
<evidence type="ECO:0000313" key="3">
    <source>
        <dbReference type="EMBL" id="MEU7073967.1"/>
    </source>
</evidence>
<feature type="compositionally biased region" description="Pro residues" evidence="1">
    <location>
        <begin position="857"/>
        <end position="889"/>
    </location>
</feature>
<dbReference type="Proteomes" id="UP001551329">
    <property type="component" value="Unassembled WGS sequence"/>
</dbReference>
<name>A0ABV3CGS9_9ACTN</name>
<accession>A0ABV3CGS9</accession>
<gene>
    <name evidence="3" type="ORF">AB0A88_28015</name>
</gene>
<keyword evidence="2" id="KW-0472">Membrane</keyword>
<sequence>MTRSENEVDQIVFRWDSENAAGSTGFGPVAWSGSREQAEGLFRISGPMLRASGDETRPALIRLHRRRGVMLIQRLPFTDADGASSVLCHALVGSPALLDPAACLGLHAWNWPGVDAAHLAVVRGRLPAVREESLLPSTGEGQWKLDEALAYAAEELTGAVAELLRRPEDRFTVLDERGDTACPVLWGLHSMFGALIDRRWTFATHDTAELPDLRFVFVGRWSGAASPNTGRRRVDPRERFGDRAEETAARLVRHHLRGVEDGDGREYAVSSALHEAAPARRSLLDTVTRALDILDTRARRGTPRPGERRLPPGGRTGYGSDPEPRSGAEQEPRSGSGPRRGPERGPEPRYGSGPEPRYEAAEPDPWFEAEPDPWSEGVPEPRRASGPESRHGPGPGPEPRYEPDPDPWFEVEREPRRASGPEARRGAEPDPRSGAVADPRYEAGREPTSGAAPEPQRGPGEKPGPRSGSATGPRPRSVPEQAFPAEPEAGRPAAPGSRYPAEPGPEYPPAAQDPRRSPVPPRDSGSRTPDSTDRSRPLSSPDAGRPPSSPDPWHGDQASPRTGRPPQEPSRNPTEAYTDTPHGEAPGGADPWAKATPPRQTGPAPDPARAPESAPDRDIDPVPGPGPAPGPAPEPVSAPVRSHPAPDRADDPYPRPVLPFVGPQWTGPAGGGRRVWARMPWGREREADTGLVHRLPTAYDVAEARGFVERAGSRELLDALRRPQVYVVVTLLLQEIAKRLPTWEYPATRELCEVVLGRELWATALPGAEQDRSEPPEEQRASNAAELHRWAVRPLLGGGDAPVGTVAALLVRLRTSPVPSAREAFWQIVDGDRPGLPDAVWLTLLKDAYGVRRTPPPRHGPPPHHTPPPDHAPPPGHAPPSPHQTPPAGRPAHQAAPRDVPYTPQPQPPQDDESVNGYTRRFLSRTAVVLALLLTAILVATVMR</sequence>
<comment type="caution">
    <text evidence="3">The sequence shown here is derived from an EMBL/GenBank/DDBJ whole genome shotgun (WGS) entry which is preliminary data.</text>
</comment>
<dbReference type="RefSeq" id="WP_358476960.1">
    <property type="nucleotide sequence ID" value="NZ_JBEZAE010000022.1"/>
</dbReference>
<reference evidence="3 4" key="1">
    <citation type="submission" date="2024-06" db="EMBL/GenBank/DDBJ databases">
        <title>The Natural Products Discovery Center: Release of the First 8490 Sequenced Strains for Exploring Actinobacteria Biosynthetic Diversity.</title>
        <authorList>
            <person name="Kalkreuter E."/>
            <person name="Kautsar S.A."/>
            <person name="Yang D."/>
            <person name="Bader C.D."/>
            <person name="Teijaro C.N."/>
            <person name="Fluegel L."/>
            <person name="Davis C.M."/>
            <person name="Simpson J.R."/>
            <person name="Lauterbach L."/>
            <person name="Steele A.D."/>
            <person name="Gui C."/>
            <person name="Meng S."/>
            <person name="Li G."/>
            <person name="Viehrig K."/>
            <person name="Ye F."/>
            <person name="Su P."/>
            <person name="Kiefer A.F."/>
            <person name="Nichols A."/>
            <person name="Cepeda A.J."/>
            <person name="Yan W."/>
            <person name="Fan B."/>
            <person name="Jiang Y."/>
            <person name="Adhikari A."/>
            <person name="Zheng C.-J."/>
            <person name="Schuster L."/>
            <person name="Cowan T.M."/>
            <person name="Smanski M.J."/>
            <person name="Chevrette M.G."/>
            <person name="De Carvalho L.P.S."/>
            <person name="Shen B."/>
        </authorList>
    </citation>
    <scope>NUCLEOTIDE SEQUENCE [LARGE SCALE GENOMIC DNA]</scope>
    <source>
        <strain evidence="3 4">NPDC045974</strain>
    </source>
</reference>
<keyword evidence="4" id="KW-1185">Reference proteome</keyword>
<feature type="region of interest" description="Disordered" evidence="1">
    <location>
        <begin position="852"/>
        <end position="916"/>
    </location>
</feature>
<evidence type="ECO:0000256" key="2">
    <source>
        <dbReference type="SAM" id="Phobius"/>
    </source>
</evidence>
<proteinExistence type="predicted"/>